<dbReference type="InterPro" id="IPR001242">
    <property type="entry name" value="Condensation_dom"/>
</dbReference>
<dbReference type="Gene3D" id="3.30.559.10">
    <property type="entry name" value="Chloramphenicol acetyltransferase-like domain"/>
    <property type="match status" value="1"/>
</dbReference>
<dbReference type="EMBL" id="JAFBBP010000001">
    <property type="protein sequence ID" value="MBM7494321.1"/>
    <property type="molecule type" value="Genomic_DNA"/>
</dbReference>
<name>A0ABS2M1I7_9ACTN</name>
<reference evidence="2 3" key="1">
    <citation type="submission" date="2021-01" db="EMBL/GenBank/DDBJ databases">
        <title>Sequencing the genomes of 1000 actinobacteria strains.</title>
        <authorList>
            <person name="Klenk H.-P."/>
        </authorList>
    </citation>
    <scope>NUCLEOTIDE SEQUENCE [LARGE SCALE GENOMIC DNA]</scope>
    <source>
        <strain evidence="2 3">DSM 100204</strain>
    </source>
</reference>
<evidence type="ECO:0000259" key="1">
    <source>
        <dbReference type="Pfam" id="PF00668"/>
    </source>
</evidence>
<feature type="domain" description="Condensation" evidence="1">
    <location>
        <begin position="30"/>
        <end position="357"/>
    </location>
</feature>
<evidence type="ECO:0000313" key="3">
    <source>
        <dbReference type="Proteomes" id="UP000764837"/>
    </source>
</evidence>
<protein>
    <recommendedName>
        <fullName evidence="1">Condensation domain-containing protein</fullName>
    </recommendedName>
</protein>
<dbReference type="SUPFAM" id="SSF52777">
    <property type="entry name" value="CoA-dependent acyltransferases"/>
    <property type="match status" value="2"/>
</dbReference>
<dbReference type="RefSeq" id="WP_204944905.1">
    <property type="nucleotide sequence ID" value="NZ_JAFBBP010000001.1"/>
</dbReference>
<gene>
    <name evidence="2" type="ORF">JOD64_005543</name>
</gene>
<organism evidence="2 3">
    <name type="scientific">Micromonospora luteifusca</name>
    <dbReference type="NCBI Taxonomy" id="709860"/>
    <lineage>
        <taxon>Bacteria</taxon>
        <taxon>Bacillati</taxon>
        <taxon>Actinomycetota</taxon>
        <taxon>Actinomycetes</taxon>
        <taxon>Micromonosporales</taxon>
        <taxon>Micromonosporaceae</taxon>
        <taxon>Micromonospora</taxon>
    </lineage>
</organism>
<dbReference type="Gene3D" id="3.30.559.30">
    <property type="entry name" value="Nonribosomal peptide synthetase, condensation domain"/>
    <property type="match status" value="1"/>
</dbReference>
<sequence length="440" mass="47875">MRSTGRWTVRWDEGRSGIATATWGQGYMYLVLRTLEPATAQLNQSGGVIVPPGVTLDGVLAAVSRLLVHCESLRTVIVEEADGRLLQRLTTGPGWVDAWDTTDRDDEAAIETARLDVAGVSFDPAGLPFRSAIVIRDGIPVGLVWAASHVACDANSIPIVNRCLAAFLLGAAPPDPVDECQQPMERAAFEQSEAGQRLGRRALDFWERKVDLLPVAARRPEHDPDDPRFWRGTLTSAAIQPAADAIARRLSTGTSAVLLAAVAHVLSDLLGTDRVAMQLTAGNRGARERIRSVANMTQTGLVVLDVDRSSLATTVTQAWRAGMQAYRHSQFDFAEFEALFDRLGQARGESVDLAYFFNDLRTDTRPAEAAADPAEIADLRSATVFRWEEGIRQQNIKFLIMVRDGGALTILVDTAFCSRKRAEMATLAIEELLVTTANPG</sequence>
<evidence type="ECO:0000313" key="2">
    <source>
        <dbReference type="EMBL" id="MBM7494321.1"/>
    </source>
</evidence>
<dbReference type="PANTHER" id="PTHR45527:SF1">
    <property type="entry name" value="FATTY ACID SYNTHASE"/>
    <property type="match status" value="1"/>
</dbReference>
<dbReference type="Pfam" id="PF00668">
    <property type="entry name" value="Condensation"/>
    <property type="match status" value="1"/>
</dbReference>
<keyword evidence="3" id="KW-1185">Reference proteome</keyword>
<comment type="caution">
    <text evidence="2">The sequence shown here is derived from an EMBL/GenBank/DDBJ whole genome shotgun (WGS) entry which is preliminary data.</text>
</comment>
<proteinExistence type="predicted"/>
<dbReference type="PANTHER" id="PTHR45527">
    <property type="entry name" value="NONRIBOSOMAL PEPTIDE SYNTHETASE"/>
    <property type="match status" value="1"/>
</dbReference>
<dbReference type="InterPro" id="IPR023213">
    <property type="entry name" value="CAT-like_dom_sf"/>
</dbReference>
<accession>A0ABS2M1I7</accession>
<dbReference type="Proteomes" id="UP000764837">
    <property type="component" value="Unassembled WGS sequence"/>
</dbReference>